<evidence type="ECO:0000313" key="2">
    <source>
        <dbReference type="EMBL" id="KAJ7353015.1"/>
    </source>
</evidence>
<sequence length="361" mass="40253">MQYNSDSPTHPRKKATKYQQTETRSTCLGQITAVSRAWKKAIIGRDFLWNTYRGRTHHCIEAFDVWTARMGPGPVDLRLIFESGPVGANRVSATDLTALMNTVSQRCVTLALSMLDESHTDVILSTMHSSRFPRMSNLSITVSYNDEHAYNDSAVPTPGPATFSHFPDTLKDPRLDGHHALWTMPKSFALLTTFILNRLGIDNAPTVKEFEALFEAALNLERLALSCVAASPKGASGNHLLTMNKLKYIHYTPVGDFSLGRLISRLEAPNMTHLELEMWDIKDFEVLTLCRRAFRPATNLNLAGFTFTDDVTLGATCELLPMASHVDLTSASVFLRLMAYAALPLWPKLAQLRIQEQALVD</sequence>
<gene>
    <name evidence="2" type="ORF">DFH08DRAFT_804600</name>
</gene>
<dbReference type="InterPro" id="IPR032675">
    <property type="entry name" value="LRR_dom_sf"/>
</dbReference>
<evidence type="ECO:0000256" key="1">
    <source>
        <dbReference type="SAM" id="MobiDB-lite"/>
    </source>
</evidence>
<reference evidence="2" key="1">
    <citation type="submission" date="2023-03" db="EMBL/GenBank/DDBJ databases">
        <title>Massive genome expansion in bonnet fungi (Mycena s.s.) driven by repeated elements and novel gene families across ecological guilds.</title>
        <authorList>
            <consortium name="Lawrence Berkeley National Laboratory"/>
            <person name="Harder C.B."/>
            <person name="Miyauchi S."/>
            <person name="Viragh M."/>
            <person name="Kuo A."/>
            <person name="Thoen E."/>
            <person name="Andreopoulos B."/>
            <person name="Lu D."/>
            <person name="Skrede I."/>
            <person name="Drula E."/>
            <person name="Henrissat B."/>
            <person name="Morin E."/>
            <person name="Kohler A."/>
            <person name="Barry K."/>
            <person name="LaButti K."/>
            <person name="Morin E."/>
            <person name="Salamov A."/>
            <person name="Lipzen A."/>
            <person name="Mereny Z."/>
            <person name="Hegedus B."/>
            <person name="Baldrian P."/>
            <person name="Stursova M."/>
            <person name="Weitz H."/>
            <person name="Taylor A."/>
            <person name="Grigoriev I.V."/>
            <person name="Nagy L.G."/>
            <person name="Martin F."/>
            <person name="Kauserud H."/>
        </authorList>
    </citation>
    <scope>NUCLEOTIDE SEQUENCE</scope>
    <source>
        <strain evidence="2">CBHHK002</strain>
    </source>
</reference>
<proteinExistence type="predicted"/>
<comment type="caution">
    <text evidence="2">The sequence shown here is derived from an EMBL/GenBank/DDBJ whole genome shotgun (WGS) entry which is preliminary data.</text>
</comment>
<dbReference type="AlphaFoldDB" id="A0AAD7A9N0"/>
<dbReference type="EMBL" id="JARIHO010000011">
    <property type="protein sequence ID" value="KAJ7353015.1"/>
    <property type="molecule type" value="Genomic_DNA"/>
</dbReference>
<name>A0AAD7A9N0_9AGAR</name>
<evidence type="ECO:0000313" key="3">
    <source>
        <dbReference type="Proteomes" id="UP001218218"/>
    </source>
</evidence>
<feature type="region of interest" description="Disordered" evidence="1">
    <location>
        <begin position="1"/>
        <end position="21"/>
    </location>
</feature>
<organism evidence="2 3">
    <name type="scientific">Mycena albidolilacea</name>
    <dbReference type="NCBI Taxonomy" id="1033008"/>
    <lineage>
        <taxon>Eukaryota</taxon>
        <taxon>Fungi</taxon>
        <taxon>Dikarya</taxon>
        <taxon>Basidiomycota</taxon>
        <taxon>Agaricomycotina</taxon>
        <taxon>Agaricomycetes</taxon>
        <taxon>Agaricomycetidae</taxon>
        <taxon>Agaricales</taxon>
        <taxon>Marasmiineae</taxon>
        <taxon>Mycenaceae</taxon>
        <taxon>Mycena</taxon>
    </lineage>
</organism>
<keyword evidence="3" id="KW-1185">Reference proteome</keyword>
<protein>
    <submittedName>
        <fullName evidence="2">Uncharacterized protein</fullName>
    </submittedName>
</protein>
<dbReference type="Proteomes" id="UP001218218">
    <property type="component" value="Unassembled WGS sequence"/>
</dbReference>
<accession>A0AAD7A9N0</accession>
<dbReference type="Gene3D" id="3.80.10.10">
    <property type="entry name" value="Ribonuclease Inhibitor"/>
    <property type="match status" value="1"/>
</dbReference>